<dbReference type="GO" id="GO:0006465">
    <property type="term" value="P:signal peptide processing"/>
    <property type="evidence" value="ECO:0007669"/>
    <property type="project" value="InterPro"/>
</dbReference>
<keyword evidence="3" id="KW-1133">Transmembrane helix</keyword>
<keyword evidence="7" id="KW-1185">Reference proteome</keyword>
<protein>
    <submittedName>
        <fullName evidence="6">Signal peptidase i</fullName>
    </submittedName>
</protein>
<dbReference type="GO" id="GO:0004252">
    <property type="term" value="F:serine-type endopeptidase activity"/>
    <property type="evidence" value="ECO:0007669"/>
    <property type="project" value="InterPro"/>
</dbReference>
<accession>M0DFI7</accession>
<name>M0DFI7_HALPD</name>
<dbReference type="PANTHER" id="PTHR10806">
    <property type="entry name" value="SIGNAL PEPTIDASE COMPLEX CATALYTIC SUBUNIT SEC11"/>
    <property type="match status" value="1"/>
</dbReference>
<proteinExistence type="predicted"/>
<dbReference type="Pfam" id="PF10502">
    <property type="entry name" value="Peptidase_S26"/>
    <property type="match status" value="1"/>
</dbReference>
<keyword evidence="4" id="KW-0472">Membrane</keyword>
<evidence type="ECO:0000256" key="4">
    <source>
        <dbReference type="ARBA" id="ARBA00023136"/>
    </source>
</evidence>
<dbReference type="InterPro" id="IPR001733">
    <property type="entry name" value="Peptidase_S26B"/>
</dbReference>
<dbReference type="PATRIC" id="fig|1227487.5.peg.1176"/>
<comment type="subcellular location">
    <subcellularLocation>
        <location evidence="1">Membrane</location>
    </subcellularLocation>
</comment>
<dbReference type="Proteomes" id="UP000011513">
    <property type="component" value="Unassembled WGS sequence"/>
</dbReference>
<keyword evidence="2" id="KW-0812">Transmembrane</keyword>
<sequence>MLQTLGAVVLVGALLFALTGIWPPMVAVESASMEPHIDTGDMVVVSDVNRYVAAAADENGIVTRAGADGYTRFAEGGDVVVYMPPARRGLDSPIIHRVRFHVEEGENWYDRANPEFVGPGVDDCTELTNCPAPNAGYITKGDNNDEYDQANGIAPPVRSEWVRAKAQVRVPLLGWIRLLLAGKV</sequence>
<dbReference type="InterPro" id="IPR036286">
    <property type="entry name" value="LexA/Signal_pep-like_sf"/>
</dbReference>
<dbReference type="CDD" id="cd06530">
    <property type="entry name" value="S26_SPase_I"/>
    <property type="match status" value="1"/>
</dbReference>
<evidence type="ECO:0000313" key="6">
    <source>
        <dbReference type="EMBL" id="ELZ32929.1"/>
    </source>
</evidence>
<evidence type="ECO:0000256" key="3">
    <source>
        <dbReference type="ARBA" id="ARBA00022989"/>
    </source>
</evidence>
<comment type="caution">
    <text evidence="6">The sequence shown here is derived from an EMBL/GenBank/DDBJ whole genome shotgun (WGS) entry which is preliminary data.</text>
</comment>
<dbReference type="InterPro" id="IPR019533">
    <property type="entry name" value="Peptidase_S26"/>
</dbReference>
<dbReference type="InParanoid" id="M0DFI7"/>
<dbReference type="eggNOG" id="arCOG01739">
    <property type="taxonomic scope" value="Archaea"/>
</dbReference>
<evidence type="ECO:0000256" key="1">
    <source>
        <dbReference type="ARBA" id="ARBA00004370"/>
    </source>
</evidence>
<dbReference type="EMBL" id="AOIV01000009">
    <property type="protein sequence ID" value="ELZ32929.1"/>
    <property type="molecule type" value="Genomic_DNA"/>
</dbReference>
<evidence type="ECO:0000313" key="7">
    <source>
        <dbReference type="Proteomes" id="UP000011513"/>
    </source>
</evidence>
<dbReference type="RefSeq" id="WP_008384825.1">
    <property type="nucleotide sequence ID" value="NZ_AOIV01000009.1"/>
</dbReference>
<dbReference type="AlphaFoldDB" id="M0DFI7"/>
<organism evidence="6 7">
    <name type="scientific">Halogeometricum pallidum JCM 14848</name>
    <dbReference type="NCBI Taxonomy" id="1227487"/>
    <lineage>
        <taxon>Archaea</taxon>
        <taxon>Methanobacteriati</taxon>
        <taxon>Methanobacteriota</taxon>
        <taxon>Stenosarchaea group</taxon>
        <taxon>Halobacteria</taxon>
        <taxon>Halobacteriales</taxon>
        <taxon>Haloferacaceae</taxon>
        <taxon>Halogeometricum</taxon>
    </lineage>
</organism>
<dbReference type="GO" id="GO:0016020">
    <property type="term" value="C:membrane"/>
    <property type="evidence" value="ECO:0007669"/>
    <property type="project" value="UniProtKB-SubCell"/>
</dbReference>
<dbReference type="PANTHER" id="PTHR10806:SF6">
    <property type="entry name" value="SIGNAL PEPTIDASE COMPLEX CATALYTIC SUBUNIT SEC11"/>
    <property type="match status" value="1"/>
</dbReference>
<evidence type="ECO:0000256" key="2">
    <source>
        <dbReference type="ARBA" id="ARBA00022692"/>
    </source>
</evidence>
<dbReference type="Gene3D" id="2.10.109.10">
    <property type="entry name" value="Umud Fragment, subunit A"/>
    <property type="match status" value="1"/>
</dbReference>
<reference evidence="6 7" key="1">
    <citation type="journal article" date="2014" name="PLoS Genet.">
        <title>Phylogenetically driven sequencing of extremely halophilic archaea reveals strategies for static and dynamic osmo-response.</title>
        <authorList>
            <person name="Becker E.A."/>
            <person name="Seitzer P.M."/>
            <person name="Tritt A."/>
            <person name="Larsen D."/>
            <person name="Krusor M."/>
            <person name="Yao A.I."/>
            <person name="Wu D."/>
            <person name="Madern D."/>
            <person name="Eisen J.A."/>
            <person name="Darling A.E."/>
            <person name="Facciotti M.T."/>
        </authorList>
    </citation>
    <scope>NUCLEOTIDE SEQUENCE [LARGE SCALE GENOMIC DNA]</scope>
    <source>
        <strain evidence="6 7">JCM 14848</strain>
    </source>
</reference>
<evidence type="ECO:0000259" key="5">
    <source>
        <dbReference type="Pfam" id="PF10502"/>
    </source>
</evidence>
<dbReference type="SUPFAM" id="SSF51306">
    <property type="entry name" value="LexA/Signal peptidase"/>
    <property type="match status" value="1"/>
</dbReference>
<feature type="domain" description="Peptidase S26" evidence="5">
    <location>
        <begin position="6"/>
        <end position="98"/>
    </location>
</feature>
<gene>
    <name evidence="6" type="ORF">C474_05765</name>
</gene>